<reference evidence="3 4" key="1">
    <citation type="journal article" date="2013" name="Genome Announc.">
        <title>Draft Genome Sequence of the Hydrogen- and Ethanol-Producing Bacterium Clostridium intestinale Strain URNW.</title>
        <authorList>
            <person name="Lal S."/>
            <person name="Ramachandran U."/>
            <person name="Zhang X."/>
            <person name="Sparling R."/>
            <person name="Levin D.B."/>
        </authorList>
    </citation>
    <scope>NUCLEOTIDE SEQUENCE [LARGE SCALE GENOMIC DNA]</scope>
    <source>
        <strain evidence="3 4">URNW</strain>
    </source>
</reference>
<dbReference type="SUPFAM" id="SSF53756">
    <property type="entry name" value="UDP-Glycosyltransferase/glycogen phosphorylase"/>
    <property type="match status" value="1"/>
</dbReference>
<dbReference type="STRING" id="1294142.CINTURNW_0497"/>
<sequence length="367" mass="42784">MKIMHVVEGFGGGVYSFLEDLCNSLSEYNEIVLVYSRRDQTPDRFEEDFCKNIKIINLQMQRKINFFDDAKNFFKLLNIIKNEKPDILHLHSSKAGVLGRISGKILGYKNWNMFYNPHGYAFLQENISYLKRTLYSVIERTMFLFGGTTIAVSKGEYLEGKKITKNIVRIDNSIDDDELKEIVKESKYSNIPVIGTIGRITYQKNPELFNKIAQEFPKLTFIWIGDGELKSKLTSKNIYVTGWKKRYEAIKLMNKLDIYLQTSLWEGLPIALLEAMYMGKPAIVNDVIGNRDVIIHNYNGFTSRSVDEYKKYINMLIGDREVYESVSNNSKKYIEDNHLLKDMVQKYNELYSMGVRYRTIENFPVEL</sequence>
<dbReference type="PANTHER" id="PTHR45947:SF3">
    <property type="entry name" value="SULFOQUINOVOSYL TRANSFERASE SQD2"/>
    <property type="match status" value="1"/>
</dbReference>
<dbReference type="Pfam" id="PF13439">
    <property type="entry name" value="Glyco_transf_4"/>
    <property type="match status" value="1"/>
</dbReference>
<dbReference type="Pfam" id="PF00534">
    <property type="entry name" value="Glycos_transf_1"/>
    <property type="match status" value="1"/>
</dbReference>
<dbReference type="InterPro" id="IPR028098">
    <property type="entry name" value="Glyco_trans_4-like_N"/>
</dbReference>
<feature type="domain" description="Glycosyltransferase subfamily 4-like N-terminal" evidence="2">
    <location>
        <begin position="12"/>
        <end position="177"/>
    </location>
</feature>
<dbReference type="GO" id="GO:0016787">
    <property type="term" value="F:hydrolase activity"/>
    <property type="evidence" value="ECO:0007669"/>
    <property type="project" value="UniProtKB-KW"/>
</dbReference>
<dbReference type="InterPro" id="IPR001296">
    <property type="entry name" value="Glyco_trans_1"/>
</dbReference>
<keyword evidence="4" id="KW-1185">Reference proteome</keyword>
<dbReference type="PANTHER" id="PTHR45947">
    <property type="entry name" value="SULFOQUINOVOSYL TRANSFERASE SQD2"/>
    <property type="match status" value="1"/>
</dbReference>
<name>U2Q7M5_9CLOT</name>
<feature type="domain" description="Glycosyl transferase family 1" evidence="1">
    <location>
        <begin position="181"/>
        <end position="332"/>
    </location>
</feature>
<evidence type="ECO:0000259" key="2">
    <source>
        <dbReference type="Pfam" id="PF13439"/>
    </source>
</evidence>
<evidence type="ECO:0000259" key="1">
    <source>
        <dbReference type="Pfam" id="PF00534"/>
    </source>
</evidence>
<keyword evidence="3" id="KW-0378">Hydrolase</keyword>
<dbReference type="AlphaFoldDB" id="U2Q7M5"/>
<accession>U2Q7M5</accession>
<dbReference type="InterPro" id="IPR050194">
    <property type="entry name" value="Glycosyltransferase_grp1"/>
</dbReference>
<dbReference type="GO" id="GO:0016757">
    <property type="term" value="F:glycosyltransferase activity"/>
    <property type="evidence" value="ECO:0007669"/>
    <property type="project" value="InterPro"/>
</dbReference>
<evidence type="ECO:0000313" key="4">
    <source>
        <dbReference type="Proteomes" id="UP000016721"/>
    </source>
</evidence>
<proteinExistence type="predicted"/>
<protein>
    <submittedName>
        <fullName evidence="3">Glycoside hydrolase</fullName>
    </submittedName>
</protein>
<organism evidence="3 4">
    <name type="scientific">Clostridium intestinale URNW</name>
    <dbReference type="NCBI Taxonomy" id="1294142"/>
    <lineage>
        <taxon>Bacteria</taxon>
        <taxon>Bacillati</taxon>
        <taxon>Bacillota</taxon>
        <taxon>Clostridia</taxon>
        <taxon>Eubacteriales</taxon>
        <taxon>Clostridiaceae</taxon>
        <taxon>Clostridium</taxon>
    </lineage>
</organism>
<dbReference type="eggNOG" id="COG0438">
    <property type="taxonomic scope" value="Bacteria"/>
</dbReference>
<evidence type="ECO:0000313" key="3">
    <source>
        <dbReference type="EMBL" id="ERK32159.1"/>
    </source>
</evidence>
<dbReference type="RefSeq" id="WP_021800553.1">
    <property type="nucleotide sequence ID" value="NZ_KI273145.1"/>
</dbReference>
<dbReference type="Gene3D" id="3.40.50.2000">
    <property type="entry name" value="Glycogen Phosphorylase B"/>
    <property type="match status" value="2"/>
</dbReference>
<dbReference type="EMBL" id="APJA01000006">
    <property type="protein sequence ID" value="ERK32159.1"/>
    <property type="molecule type" value="Genomic_DNA"/>
</dbReference>
<gene>
    <name evidence="3" type="ORF">CINTURNW_0497</name>
</gene>
<dbReference type="HOGENOM" id="CLU_009583_0_1_9"/>
<dbReference type="Proteomes" id="UP000016721">
    <property type="component" value="Unassembled WGS sequence"/>
</dbReference>
<comment type="caution">
    <text evidence="3">The sequence shown here is derived from an EMBL/GenBank/DDBJ whole genome shotgun (WGS) entry which is preliminary data.</text>
</comment>
<dbReference type="PATRIC" id="fig|1294142.3.peg.478"/>